<accession>A0A5J6Z4H9</accession>
<protein>
    <recommendedName>
        <fullName evidence="3">DUF6777 domain-containing protein</fullName>
    </recommendedName>
</protein>
<feature type="domain" description="DUF6777" evidence="3">
    <location>
        <begin position="150"/>
        <end position="309"/>
    </location>
</feature>
<keyword evidence="2" id="KW-0472">Membrane</keyword>
<dbReference type="Pfam" id="PF20568">
    <property type="entry name" value="DUF6777"/>
    <property type="match status" value="1"/>
</dbReference>
<evidence type="ECO:0000256" key="1">
    <source>
        <dbReference type="SAM" id="MobiDB-lite"/>
    </source>
</evidence>
<keyword evidence="5" id="KW-1185">Reference proteome</keyword>
<dbReference type="Proteomes" id="UP000326711">
    <property type="component" value="Chromosome"/>
</dbReference>
<dbReference type="SUPFAM" id="SSF81995">
    <property type="entry name" value="beta-sandwich domain of Sec23/24"/>
    <property type="match status" value="1"/>
</dbReference>
<feature type="region of interest" description="Disordered" evidence="1">
    <location>
        <begin position="252"/>
        <end position="273"/>
    </location>
</feature>
<feature type="compositionally biased region" description="Basic and acidic residues" evidence="1">
    <location>
        <begin position="259"/>
        <end position="269"/>
    </location>
</feature>
<evidence type="ECO:0000313" key="4">
    <source>
        <dbReference type="EMBL" id="QFQ02008.1"/>
    </source>
</evidence>
<keyword evidence="2" id="KW-1133">Transmembrane helix</keyword>
<dbReference type="InterPro" id="IPR046704">
    <property type="entry name" value="DUF6777"/>
</dbReference>
<feature type="region of interest" description="Disordered" evidence="1">
    <location>
        <begin position="1"/>
        <end position="71"/>
    </location>
</feature>
<feature type="compositionally biased region" description="Polar residues" evidence="1">
    <location>
        <begin position="8"/>
        <end position="24"/>
    </location>
</feature>
<dbReference type="OrthoDB" id="4655582at2"/>
<dbReference type="Gene3D" id="2.60.120.380">
    <property type="match status" value="1"/>
</dbReference>
<dbReference type="AlphaFoldDB" id="A0A5J6Z4H9"/>
<dbReference type="EMBL" id="CP045032">
    <property type="protein sequence ID" value="QFQ02008.1"/>
    <property type="molecule type" value="Genomic_DNA"/>
</dbReference>
<feature type="region of interest" description="Disordered" evidence="1">
    <location>
        <begin position="419"/>
        <end position="438"/>
    </location>
</feature>
<organism evidence="4 5">
    <name type="scientific">Corynebacterium urogenitale</name>
    <dbReference type="NCBI Taxonomy" id="2487892"/>
    <lineage>
        <taxon>Bacteria</taxon>
        <taxon>Bacillati</taxon>
        <taxon>Actinomycetota</taxon>
        <taxon>Actinomycetes</taxon>
        <taxon>Mycobacteriales</taxon>
        <taxon>Corynebacteriaceae</taxon>
        <taxon>Corynebacterium</taxon>
    </lineage>
</organism>
<name>A0A5J6Z4H9_9CORY</name>
<dbReference type="KEGG" id="cuo:CUROG_03125"/>
<reference evidence="5" key="1">
    <citation type="submission" date="2019-10" db="EMBL/GenBank/DDBJ databases">
        <title>Complete genome sequence of Corynebacterium urogenitalis DSM 108747, isolated from the genital tract of a cow.</title>
        <authorList>
            <person name="Ruckert C."/>
            <person name="Ballas P."/>
            <person name="Wagener K."/>
            <person name="Drillich M."/>
            <person name="Kaempfer P."/>
            <person name="Busse H.-J."/>
            <person name="Ehling-Schulz M."/>
        </authorList>
    </citation>
    <scope>NUCLEOTIDE SEQUENCE [LARGE SCALE GENOMIC DNA]</scope>
    <source>
        <strain evidence="5">LMM 1652</strain>
    </source>
</reference>
<feature type="compositionally biased region" description="Low complexity" evidence="1">
    <location>
        <begin position="25"/>
        <end position="69"/>
    </location>
</feature>
<evidence type="ECO:0000259" key="3">
    <source>
        <dbReference type="Pfam" id="PF20568"/>
    </source>
</evidence>
<evidence type="ECO:0000256" key="2">
    <source>
        <dbReference type="SAM" id="Phobius"/>
    </source>
</evidence>
<feature type="transmembrane region" description="Helical" evidence="2">
    <location>
        <begin position="77"/>
        <end position="95"/>
    </location>
</feature>
<dbReference type="RefSeq" id="WP_151902425.1">
    <property type="nucleotide sequence ID" value="NZ_CP045032.1"/>
</dbReference>
<keyword evidence="2" id="KW-0812">Transmembrane</keyword>
<gene>
    <name evidence="4" type="ORF">CUROG_03125</name>
</gene>
<proteinExistence type="predicted"/>
<sequence length="438" mass="47615">MTVPPQGPNSNGGHQNQWSNQWNNGYSPQQQQWQSQGGQYGHYGQPGYQPGYQPQFAQQPPQQQPQQPQTKKGAKRWLALLLVIVLALVAGVAWLTDGFGLLRGEAPTYEARFDTGRQFLGDFSNPEAELDVARLKSLAKDLDAPTGEVVGSDAPGIYGTGGEADACEASDLANLFVDEAEHTRDFAEIIGVDPEEMSSYIMGLTSTYLARDTWVTNYYMDDAGQLASYQSVMEAGTAVLVDSYGVPRVRCASGSPLQERNEDLADPRSGEPTWEDYNGKDVVSVAPGDELDELDYIDVNNGDLRKRPLGAGRTGAVQVQLTWDTDADMDLHLETAYDNDIYWGNAYADGGELDVDMCVRGTSGGCGTTGNIENIFWEDSAPGGTYEAWVNNYSDNGNGAVDYKLRVFVEGVKVAEDEGTLTEDEGSARVSFDVEEAS</sequence>
<evidence type="ECO:0000313" key="5">
    <source>
        <dbReference type="Proteomes" id="UP000326711"/>
    </source>
</evidence>